<proteinExistence type="predicted"/>
<protein>
    <submittedName>
        <fullName evidence="2">Uncharacterized protein</fullName>
    </submittedName>
</protein>
<feature type="region of interest" description="Disordered" evidence="1">
    <location>
        <begin position="161"/>
        <end position="184"/>
    </location>
</feature>
<feature type="compositionally biased region" description="Low complexity" evidence="1">
    <location>
        <begin position="97"/>
        <end position="111"/>
    </location>
</feature>
<name>A0ABU8IRA0_9BURK</name>
<accession>A0ABU8IRA0</accession>
<dbReference type="Proteomes" id="UP001386437">
    <property type="component" value="Unassembled WGS sequence"/>
</dbReference>
<evidence type="ECO:0000256" key="1">
    <source>
        <dbReference type="SAM" id="MobiDB-lite"/>
    </source>
</evidence>
<keyword evidence="3" id="KW-1185">Reference proteome</keyword>
<organism evidence="2 3">
    <name type="scientific">Paraburkholderia bengalensis</name>
    <dbReference type="NCBI Taxonomy" id="2747562"/>
    <lineage>
        <taxon>Bacteria</taxon>
        <taxon>Pseudomonadati</taxon>
        <taxon>Pseudomonadota</taxon>
        <taxon>Betaproteobacteria</taxon>
        <taxon>Burkholderiales</taxon>
        <taxon>Burkholderiaceae</taxon>
        <taxon>Paraburkholderia</taxon>
    </lineage>
</organism>
<reference evidence="2 3" key="1">
    <citation type="journal article" date="2022" name="Arch. Microbiol.">
        <title>Paraburkholderia bengalensis sp. nov. isolated from roots of Oryza sativa, IR64.</title>
        <authorList>
            <person name="Nag P."/>
            <person name="Mondal N."/>
            <person name="Sarkar J."/>
            <person name="Das S."/>
        </authorList>
    </citation>
    <scope>NUCLEOTIDE SEQUENCE [LARGE SCALE GENOMIC DNA]</scope>
    <source>
        <strain evidence="2 3">IR64_4_BI</strain>
    </source>
</reference>
<feature type="region of interest" description="Disordered" evidence="1">
    <location>
        <begin position="19"/>
        <end position="113"/>
    </location>
</feature>
<comment type="caution">
    <text evidence="2">The sequence shown here is derived from an EMBL/GenBank/DDBJ whole genome shotgun (WGS) entry which is preliminary data.</text>
</comment>
<feature type="compositionally biased region" description="Low complexity" evidence="1">
    <location>
        <begin position="42"/>
        <end position="80"/>
    </location>
</feature>
<feature type="compositionally biased region" description="Basic and acidic residues" evidence="1">
    <location>
        <begin position="19"/>
        <end position="28"/>
    </location>
</feature>
<dbReference type="RefSeq" id="WP_336598327.1">
    <property type="nucleotide sequence ID" value="NZ_JACFYJ010000018.1"/>
</dbReference>
<sequence>MLVTLLAVAVTLLLSHRRDDSTGHDRQEASTFVQGSVTADGASPRLQGAAASAAGDLTAPAQSHTVASIPPSESAPSAAATTQNSQSPPSHSEREPISSSEPAASPRSGSSKNQRLMTLALARARTGLEKNDLRMARSGVYWALSLERDNSEALMLKQQLLSRERGRASPSDAAPGPAAGAGAD</sequence>
<evidence type="ECO:0000313" key="2">
    <source>
        <dbReference type="EMBL" id="MEI5998135.1"/>
    </source>
</evidence>
<dbReference type="EMBL" id="JACFYJ010000018">
    <property type="protein sequence ID" value="MEI5998135.1"/>
    <property type="molecule type" value="Genomic_DNA"/>
</dbReference>
<feature type="compositionally biased region" description="Low complexity" evidence="1">
    <location>
        <begin position="168"/>
        <end position="184"/>
    </location>
</feature>
<gene>
    <name evidence="2" type="ORF">H3V53_13265</name>
</gene>
<evidence type="ECO:0000313" key="3">
    <source>
        <dbReference type="Proteomes" id="UP001386437"/>
    </source>
</evidence>